<evidence type="ECO:0000313" key="6">
    <source>
        <dbReference type="Proteomes" id="UP000271531"/>
    </source>
</evidence>
<dbReference type="Proteomes" id="UP000271531">
    <property type="component" value="Unassembled WGS sequence"/>
</dbReference>
<dbReference type="GO" id="GO:0005886">
    <property type="term" value="C:plasma membrane"/>
    <property type="evidence" value="ECO:0007669"/>
    <property type="project" value="TreeGrafter"/>
</dbReference>
<sequence>MGGQWSAERLVWQQGADRVEVHSVDFAWTPACLLKMTLCIDRLHAGQVLLRFPPSSAPSDESPMNLPAVKLPLALQLGDIQLGSLQLDGVEQLRDLKLEAHWTAEGLQIDSAHLQRDALVLDLNGLLKPEGDWPLSVKGQLQLPPQDGQPWTLALDIHGDVLKTLQLKADSSGYLPGQLTGELQPLTEHLPARLKLTAEHFKPSAALPDTLQLDQLLLTAEGDLDSGYQINGTASLPAEKGPVALSLQGRADANGATIAALDLAANDQQRLAINGTLNWQSGFSADASIDWLDFPWQRLYPLASEPQVSLHAFKGEISYTDGNYLGNFNASLKGPAGAFTLISPFSGNLQEVHLPQLELVAGQGKASGFLNLQFANGFGWDTALDLSALDPSFWVAELPGTLAGPLRSKGQRVNEKLELTADLDLKGRLRGQPALLQAKADGRDQQWNVSNVNIRLGDNRVQGNGSLQERLKGQLDLDLPRLAQLWPRLQGQAKGRLDLTGTLQAPQGQLALQGSQLALQDNRLQSLTLNARLDQSQRATINLKGVGIQAGDTGLGTLLVDGQGTLKAQQLKLDLQGPLLKLAIALDGGL</sequence>
<keyword evidence="3" id="KW-1133">Transmembrane helix</keyword>
<feature type="non-terminal residue" evidence="5">
    <location>
        <position position="590"/>
    </location>
</feature>
<name>A0A3M6FWF1_PSEAJ</name>
<gene>
    <name evidence="5" type="ORF">ALP03_101806</name>
</gene>
<comment type="caution">
    <text evidence="5">The sequence shown here is derived from an EMBL/GenBank/DDBJ whole genome shotgun (WGS) entry which is preliminary data.</text>
</comment>
<dbReference type="PANTHER" id="PTHR36985">
    <property type="entry name" value="TRANSLOCATION AND ASSEMBLY MODULE SUBUNIT TAMB"/>
    <property type="match status" value="1"/>
</dbReference>
<keyword evidence="4" id="KW-0472">Membrane</keyword>
<dbReference type="AlphaFoldDB" id="A0A3M6FWF1"/>
<dbReference type="EMBL" id="RBVA01000972">
    <property type="protein sequence ID" value="RMV84738.1"/>
    <property type="molecule type" value="Genomic_DNA"/>
</dbReference>
<organism evidence="5 6">
    <name type="scientific">Pseudomonas amygdali pv. tabaci</name>
    <name type="common">Pseudomonas syringae pv. tabaci</name>
    <dbReference type="NCBI Taxonomy" id="322"/>
    <lineage>
        <taxon>Bacteria</taxon>
        <taxon>Pseudomonadati</taxon>
        <taxon>Pseudomonadota</taxon>
        <taxon>Gammaproteobacteria</taxon>
        <taxon>Pseudomonadales</taxon>
        <taxon>Pseudomonadaceae</taxon>
        <taxon>Pseudomonas</taxon>
        <taxon>Pseudomonas amygdali</taxon>
    </lineage>
</organism>
<accession>A0A3M6FWF1</accession>
<evidence type="ECO:0000256" key="1">
    <source>
        <dbReference type="ARBA" id="ARBA00004167"/>
    </source>
</evidence>
<dbReference type="PANTHER" id="PTHR36985:SF1">
    <property type="entry name" value="TRANSLOCATION AND ASSEMBLY MODULE SUBUNIT TAMB"/>
    <property type="match status" value="1"/>
</dbReference>
<reference evidence="5 6" key="1">
    <citation type="submission" date="2018-08" db="EMBL/GenBank/DDBJ databases">
        <title>Recombination of ecologically and evolutionarily significant loci maintains genetic cohesion in the Pseudomonas syringae species complex.</title>
        <authorList>
            <person name="Dillon M."/>
            <person name="Thakur S."/>
            <person name="Almeida R.N.D."/>
            <person name="Weir B.S."/>
            <person name="Guttman D.S."/>
        </authorList>
    </citation>
    <scope>NUCLEOTIDE SEQUENCE [LARGE SCALE GENOMIC DNA]</scope>
    <source>
        <strain evidence="5 6">ICMP 4525</strain>
    </source>
</reference>
<evidence type="ECO:0000313" key="5">
    <source>
        <dbReference type="EMBL" id="RMV84738.1"/>
    </source>
</evidence>
<evidence type="ECO:0000256" key="4">
    <source>
        <dbReference type="ARBA" id="ARBA00023136"/>
    </source>
</evidence>
<dbReference type="GO" id="GO:0009306">
    <property type="term" value="P:protein secretion"/>
    <property type="evidence" value="ECO:0007669"/>
    <property type="project" value="TreeGrafter"/>
</dbReference>
<protein>
    <submittedName>
        <fullName evidence="5">Putative exported protein</fullName>
    </submittedName>
</protein>
<evidence type="ECO:0000256" key="3">
    <source>
        <dbReference type="ARBA" id="ARBA00022989"/>
    </source>
</evidence>
<comment type="subcellular location">
    <subcellularLocation>
        <location evidence="1">Membrane</location>
        <topology evidence="1">Single-pass membrane protein</topology>
    </subcellularLocation>
</comment>
<evidence type="ECO:0000256" key="2">
    <source>
        <dbReference type="ARBA" id="ARBA00022692"/>
    </source>
</evidence>
<dbReference type="GO" id="GO:0097347">
    <property type="term" value="C:TAM protein secretion complex"/>
    <property type="evidence" value="ECO:0007669"/>
    <property type="project" value="TreeGrafter"/>
</dbReference>
<keyword evidence="2" id="KW-0812">Transmembrane</keyword>
<proteinExistence type="predicted"/>